<evidence type="ECO:0000313" key="2">
    <source>
        <dbReference type="Proteomes" id="UP000789831"/>
    </source>
</evidence>
<accession>A0A9N8WA11</accession>
<protein>
    <submittedName>
        <fullName evidence="1">13305_t:CDS:1</fullName>
    </submittedName>
</protein>
<dbReference type="EMBL" id="CAJVPL010000268">
    <property type="protein sequence ID" value="CAG8476204.1"/>
    <property type="molecule type" value="Genomic_DNA"/>
</dbReference>
<dbReference type="Proteomes" id="UP000789831">
    <property type="component" value="Unassembled WGS sequence"/>
</dbReference>
<sequence>MTFYDDGCDCGNNNCQCDSSATCNCAKEATQNSCKCGEGCTCIAKSGECHCDSK</sequence>
<dbReference type="AlphaFoldDB" id="A0A9N8WA11"/>
<organism evidence="1 2">
    <name type="scientific">Ambispora gerdemannii</name>
    <dbReference type="NCBI Taxonomy" id="144530"/>
    <lineage>
        <taxon>Eukaryota</taxon>
        <taxon>Fungi</taxon>
        <taxon>Fungi incertae sedis</taxon>
        <taxon>Mucoromycota</taxon>
        <taxon>Glomeromycotina</taxon>
        <taxon>Glomeromycetes</taxon>
        <taxon>Archaeosporales</taxon>
        <taxon>Ambisporaceae</taxon>
        <taxon>Ambispora</taxon>
    </lineage>
</organism>
<reference evidence="1" key="1">
    <citation type="submission" date="2021-06" db="EMBL/GenBank/DDBJ databases">
        <authorList>
            <person name="Kallberg Y."/>
            <person name="Tangrot J."/>
            <person name="Rosling A."/>
        </authorList>
    </citation>
    <scope>NUCLEOTIDE SEQUENCE</scope>
    <source>
        <strain evidence="1">MT106</strain>
    </source>
</reference>
<keyword evidence="2" id="KW-1185">Reference proteome</keyword>
<proteinExistence type="predicted"/>
<name>A0A9N8WA11_9GLOM</name>
<evidence type="ECO:0000313" key="1">
    <source>
        <dbReference type="EMBL" id="CAG8476204.1"/>
    </source>
</evidence>
<comment type="caution">
    <text evidence="1">The sequence shown here is derived from an EMBL/GenBank/DDBJ whole genome shotgun (WGS) entry which is preliminary data.</text>
</comment>
<gene>
    <name evidence="1" type="ORF">AGERDE_LOCUS2992</name>
</gene>